<protein>
    <submittedName>
        <fullName evidence="5">Helix-turn-helix domain-containing protein</fullName>
    </submittedName>
</protein>
<dbReference type="EMBL" id="WJBD01000001">
    <property type="protein sequence ID" value="MBC3886736.1"/>
    <property type="molecule type" value="Genomic_DNA"/>
</dbReference>
<keyword evidence="6" id="KW-1185">Reference proteome</keyword>
<dbReference type="GO" id="GO:0043565">
    <property type="term" value="F:sequence-specific DNA binding"/>
    <property type="evidence" value="ECO:0007669"/>
    <property type="project" value="InterPro"/>
</dbReference>
<evidence type="ECO:0000256" key="2">
    <source>
        <dbReference type="ARBA" id="ARBA00023125"/>
    </source>
</evidence>
<comment type="caution">
    <text evidence="5">The sequence shown here is derived from an EMBL/GenBank/DDBJ whole genome shotgun (WGS) entry which is preliminary data.</text>
</comment>
<dbReference type="PANTHER" id="PTHR43280">
    <property type="entry name" value="ARAC-FAMILY TRANSCRIPTIONAL REGULATOR"/>
    <property type="match status" value="1"/>
</dbReference>
<dbReference type="SMART" id="SM00342">
    <property type="entry name" value="HTH_ARAC"/>
    <property type="match status" value="1"/>
</dbReference>
<keyword evidence="3" id="KW-0804">Transcription</keyword>
<organism evidence="5 6">
    <name type="scientific">Acetobacterium paludosum</name>
    <dbReference type="NCBI Taxonomy" id="52693"/>
    <lineage>
        <taxon>Bacteria</taxon>
        <taxon>Bacillati</taxon>
        <taxon>Bacillota</taxon>
        <taxon>Clostridia</taxon>
        <taxon>Eubacteriales</taxon>
        <taxon>Eubacteriaceae</taxon>
        <taxon>Acetobacterium</taxon>
    </lineage>
</organism>
<dbReference type="OrthoDB" id="249627at2"/>
<dbReference type="GO" id="GO:0003700">
    <property type="term" value="F:DNA-binding transcription factor activity"/>
    <property type="evidence" value="ECO:0007669"/>
    <property type="project" value="InterPro"/>
</dbReference>
<evidence type="ECO:0000259" key="4">
    <source>
        <dbReference type="PROSITE" id="PS01124"/>
    </source>
</evidence>
<dbReference type="InterPro" id="IPR014710">
    <property type="entry name" value="RmlC-like_jellyroll"/>
</dbReference>
<sequence>MKYYKSDQHKIEFAFSENSLIAYEKHNHVSVYAVGLILDGSIHLERQGKKYECAVDDLFIIPPYMVHSITPCAKTYSIITLCIRTAFLNDCKLIQGKAILTDLADRLICDGILSAAQTEAFTDALEIVYNLYGNEDFSHDDMISETKAFIESQPETNITLDSLSEKIFVSKYYLVRKFKKNIGLSPHRFQIQNRIRKSQHLLQNGAGLTETALAMGFYDQSHFIKYFKKIVGITPSEYIDSLESLK</sequence>
<evidence type="ECO:0000256" key="1">
    <source>
        <dbReference type="ARBA" id="ARBA00023015"/>
    </source>
</evidence>
<accession>A0A923HVL8</accession>
<dbReference type="Gene3D" id="2.60.120.10">
    <property type="entry name" value="Jelly Rolls"/>
    <property type="match status" value="1"/>
</dbReference>
<feature type="domain" description="HTH araC/xylS-type" evidence="4">
    <location>
        <begin position="144"/>
        <end position="241"/>
    </location>
</feature>
<dbReference type="AlphaFoldDB" id="A0A923HVL8"/>
<dbReference type="PROSITE" id="PS00041">
    <property type="entry name" value="HTH_ARAC_FAMILY_1"/>
    <property type="match status" value="1"/>
</dbReference>
<evidence type="ECO:0000256" key="3">
    <source>
        <dbReference type="ARBA" id="ARBA00023163"/>
    </source>
</evidence>
<dbReference type="Proteomes" id="UP000616595">
    <property type="component" value="Unassembled WGS sequence"/>
</dbReference>
<gene>
    <name evidence="5" type="ORF">GH810_00185</name>
</gene>
<dbReference type="InterPro" id="IPR037923">
    <property type="entry name" value="HTH-like"/>
</dbReference>
<dbReference type="PROSITE" id="PS01124">
    <property type="entry name" value="HTH_ARAC_FAMILY_2"/>
    <property type="match status" value="1"/>
</dbReference>
<dbReference type="InterPro" id="IPR009057">
    <property type="entry name" value="Homeodomain-like_sf"/>
</dbReference>
<name>A0A923HVL8_9FIRM</name>
<dbReference type="Pfam" id="PF02311">
    <property type="entry name" value="AraC_binding"/>
    <property type="match status" value="1"/>
</dbReference>
<dbReference type="SUPFAM" id="SSF46689">
    <property type="entry name" value="Homeodomain-like"/>
    <property type="match status" value="2"/>
</dbReference>
<dbReference type="PRINTS" id="PR00032">
    <property type="entry name" value="HTHARAC"/>
</dbReference>
<proteinExistence type="predicted"/>
<dbReference type="Gene3D" id="1.10.10.60">
    <property type="entry name" value="Homeodomain-like"/>
    <property type="match status" value="2"/>
</dbReference>
<reference evidence="5" key="1">
    <citation type="submission" date="2019-10" db="EMBL/GenBank/DDBJ databases">
        <authorList>
            <person name="Ross D.E."/>
            <person name="Gulliver D."/>
        </authorList>
    </citation>
    <scope>NUCLEOTIDE SEQUENCE</scope>
    <source>
        <strain evidence="5">DER-2019</strain>
    </source>
</reference>
<dbReference type="SUPFAM" id="SSF51215">
    <property type="entry name" value="Regulatory protein AraC"/>
    <property type="match status" value="1"/>
</dbReference>
<evidence type="ECO:0000313" key="6">
    <source>
        <dbReference type="Proteomes" id="UP000616595"/>
    </source>
</evidence>
<reference evidence="5" key="2">
    <citation type="submission" date="2020-10" db="EMBL/GenBank/DDBJ databases">
        <title>Comparative genomics of the Acetobacterium genus.</title>
        <authorList>
            <person name="Marshall C."/>
            <person name="May H."/>
            <person name="Norman S."/>
        </authorList>
    </citation>
    <scope>NUCLEOTIDE SEQUENCE</scope>
    <source>
        <strain evidence="5">DER-2019</strain>
    </source>
</reference>
<dbReference type="PANTHER" id="PTHR43280:SF28">
    <property type="entry name" value="HTH-TYPE TRANSCRIPTIONAL ACTIVATOR RHAS"/>
    <property type="match status" value="1"/>
</dbReference>
<dbReference type="Pfam" id="PF12833">
    <property type="entry name" value="HTH_18"/>
    <property type="match status" value="1"/>
</dbReference>
<keyword evidence="1" id="KW-0805">Transcription regulation</keyword>
<dbReference type="InterPro" id="IPR018060">
    <property type="entry name" value="HTH_AraC"/>
</dbReference>
<keyword evidence="2" id="KW-0238">DNA-binding</keyword>
<dbReference type="InterPro" id="IPR018062">
    <property type="entry name" value="HTH_AraC-typ_CS"/>
</dbReference>
<dbReference type="InterPro" id="IPR020449">
    <property type="entry name" value="Tscrpt_reg_AraC-type_HTH"/>
</dbReference>
<dbReference type="InterPro" id="IPR003313">
    <property type="entry name" value="AraC-bd"/>
</dbReference>
<dbReference type="RefSeq" id="WP_148565375.1">
    <property type="nucleotide sequence ID" value="NZ_RXYA01000001.1"/>
</dbReference>
<evidence type="ECO:0000313" key="5">
    <source>
        <dbReference type="EMBL" id="MBC3886736.1"/>
    </source>
</evidence>